<evidence type="ECO:0008006" key="4">
    <source>
        <dbReference type="Google" id="ProtNLM"/>
    </source>
</evidence>
<dbReference type="PANTHER" id="PTHR34207">
    <property type="entry name" value="PROTEIN BIC1"/>
    <property type="match status" value="1"/>
</dbReference>
<feature type="compositionally biased region" description="Basic and acidic residues" evidence="1">
    <location>
        <begin position="49"/>
        <end position="60"/>
    </location>
</feature>
<sequence>MSSTSKSLTTSSGTMNPSGEYPLESTAEEAHATVLASSSHCVNTTPESHQQEKKAKDRHGTSITSSSSPSNPLSRDYNEEQAAATAGQGLDSSITGRDGAVVVEETATTTATTTTPPLLQEEEDGWCGREKLKRHRVEVAGRVWIPETWGQEELLKDWIDCSAFDATIVSNGIMSARDALAAQQGLRTRLRTPSPQGLSIGNRC</sequence>
<feature type="compositionally biased region" description="Low complexity" evidence="1">
    <location>
        <begin position="1"/>
        <end position="14"/>
    </location>
</feature>
<dbReference type="EMBL" id="OZ034814">
    <property type="protein sequence ID" value="CAL1360617.1"/>
    <property type="molecule type" value="Genomic_DNA"/>
</dbReference>
<dbReference type="PANTHER" id="PTHR34207:SF2">
    <property type="entry name" value="PROTEIN BIC1"/>
    <property type="match status" value="1"/>
</dbReference>
<evidence type="ECO:0000313" key="2">
    <source>
        <dbReference type="EMBL" id="CAL1360617.1"/>
    </source>
</evidence>
<dbReference type="Proteomes" id="UP001497516">
    <property type="component" value="Chromosome 10"/>
</dbReference>
<evidence type="ECO:0000256" key="1">
    <source>
        <dbReference type="SAM" id="MobiDB-lite"/>
    </source>
</evidence>
<proteinExistence type="predicted"/>
<evidence type="ECO:0000313" key="3">
    <source>
        <dbReference type="Proteomes" id="UP001497516"/>
    </source>
</evidence>
<name>A0AAV2CXL8_9ROSI</name>
<dbReference type="GO" id="GO:0009785">
    <property type="term" value="P:blue light signaling pathway"/>
    <property type="evidence" value="ECO:0007669"/>
    <property type="project" value="InterPro"/>
</dbReference>
<feature type="compositionally biased region" description="Low complexity" evidence="1">
    <location>
        <begin position="61"/>
        <end position="74"/>
    </location>
</feature>
<protein>
    <recommendedName>
        <fullName evidence="4">Protein BIC1</fullName>
    </recommendedName>
</protein>
<dbReference type="CDD" id="cd22645">
    <property type="entry name" value="BIC1_CID"/>
    <property type="match status" value="1"/>
</dbReference>
<accession>A0AAV2CXL8</accession>
<dbReference type="InterPro" id="IPR040374">
    <property type="entry name" value="BIC"/>
</dbReference>
<feature type="compositionally biased region" description="Polar residues" evidence="1">
    <location>
        <begin position="35"/>
        <end position="48"/>
    </location>
</feature>
<organism evidence="2 3">
    <name type="scientific">Linum trigynum</name>
    <dbReference type="NCBI Taxonomy" id="586398"/>
    <lineage>
        <taxon>Eukaryota</taxon>
        <taxon>Viridiplantae</taxon>
        <taxon>Streptophyta</taxon>
        <taxon>Embryophyta</taxon>
        <taxon>Tracheophyta</taxon>
        <taxon>Spermatophyta</taxon>
        <taxon>Magnoliopsida</taxon>
        <taxon>eudicotyledons</taxon>
        <taxon>Gunneridae</taxon>
        <taxon>Pentapetalae</taxon>
        <taxon>rosids</taxon>
        <taxon>fabids</taxon>
        <taxon>Malpighiales</taxon>
        <taxon>Linaceae</taxon>
        <taxon>Linum</taxon>
    </lineage>
</organism>
<dbReference type="AlphaFoldDB" id="A0AAV2CXL8"/>
<gene>
    <name evidence="2" type="ORF">LTRI10_LOCUS8042</name>
</gene>
<reference evidence="2 3" key="1">
    <citation type="submission" date="2024-04" db="EMBL/GenBank/DDBJ databases">
        <authorList>
            <person name="Fracassetti M."/>
        </authorList>
    </citation>
    <scope>NUCLEOTIDE SEQUENCE [LARGE SCALE GENOMIC DNA]</scope>
</reference>
<keyword evidence="3" id="KW-1185">Reference proteome</keyword>
<feature type="region of interest" description="Disordered" evidence="1">
    <location>
        <begin position="1"/>
        <end position="95"/>
    </location>
</feature>